<dbReference type="Gene3D" id="1.10.287.1490">
    <property type="match status" value="1"/>
</dbReference>
<organism evidence="4 5">
    <name type="scientific">Diaporthe helianthi</name>
    <dbReference type="NCBI Taxonomy" id="158607"/>
    <lineage>
        <taxon>Eukaryota</taxon>
        <taxon>Fungi</taxon>
        <taxon>Dikarya</taxon>
        <taxon>Ascomycota</taxon>
        <taxon>Pezizomycotina</taxon>
        <taxon>Sordariomycetes</taxon>
        <taxon>Sordariomycetidae</taxon>
        <taxon>Diaporthales</taxon>
        <taxon>Diaporthaceae</taxon>
        <taxon>Diaporthe</taxon>
    </lineage>
</organism>
<feature type="region of interest" description="Disordered" evidence="2">
    <location>
        <begin position="863"/>
        <end position="923"/>
    </location>
</feature>
<dbReference type="STRING" id="158607.A0A2P5IDL8"/>
<keyword evidence="1" id="KW-0175">Coiled coil</keyword>
<feature type="compositionally biased region" description="Polar residues" evidence="2">
    <location>
        <begin position="384"/>
        <end position="394"/>
    </location>
</feature>
<feature type="compositionally biased region" description="Polar residues" evidence="2">
    <location>
        <begin position="7"/>
        <end position="16"/>
    </location>
</feature>
<sequence length="1038" mass="112539">MPRASSAKRQQGAANNRDTRHENGLVGPGKRIVKQKSRNEIRSDGSPRPHPQSSSSEHAAPLPLPSPLPNSSSTSPCANGHGNGSGYLHGSEDMSLDTARRPSVAADSETSSSESVSITTSQAAAEDAHRRIDVNAAKNNNVHRDTGFVDLAFTVLRSCPLHDTIAILIILMQLSPVALSSIYMLFTLLTFVPPVTTSSGLSLTEIFDGPGAPNLWTLVGLDLFFLIVFAFLPLQDLILDFAQVVIAMTLGGGASSRAGATHNIFLCSGIVLFNHFGHHQAINRYSNFRTFFGGHWGSPDPDDLKPVSISYERKGPKGLFRSTLAIHILVQGVVRYIREWYLRREKRDLLSQSQSDPEAGKTPTFAGEAAMDGGGLPPPDVSDANRQLTSTTISNKKRRKQSHQVRIRQPLWAALASTKIVMVKEYELSHAATESAGSNATDIHNLGNAPFNTQPEQVWICYVGCDTVCFNTSPFPDQPPTENTDQDSDGKGPSYLDTSKPFYVKVNNAFWQPTRIMPIDDGEEEGVQGTRWTGDIFGLTPMSNYECEFVSIRTGKAIFSTSLRTIPAKIKDQDALKAPAPRSQYRHQSPATTLRTSIAGLEQKLNDEKARLKSLRRDNNRKTNALKKEIDRLTSAVQSAGGNDEKLRQKIAQNMTQQKQAEQAITELQDQVKELQSIPEEVLADYRKKQGQYNSEKGQFDQAKGAFKSFKNSIDQDAKALDDEQTSLQAKRTKIAARLNKVDGEHARITDANARGLDEADRRRQETAAFESEAARREKDYADRLAIARAHNDDKTQNAANMANMLEGILNSFNQAEYAAFYERQETAAFHNAASQWPQYTQNHTWSPATSAALPNATLATAPAPNQLFSHGTFPQYQHPSHVRLPRKSRGRSSSMLSDVSGFTQSTDDDNDGSNGSTNNNSSAYINNAMARGGGASSSAINATAAPFLPPSHTTTASANQSPFGQYAYPVGASAGGDVRSPPGFPPFPPPGDVARKVSGPGSGTGSGSGSVRSGVASSEGSNKDPTSPYPKKGLLSV</sequence>
<feature type="region of interest" description="Disordered" evidence="2">
    <location>
        <begin position="972"/>
        <end position="1038"/>
    </location>
</feature>
<feature type="compositionally biased region" description="Low complexity" evidence="2">
    <location>
        <begin position="1010"/>
        <end position="1021"/>
    </location>
</feature>
<feature type="region of interest" description="Disordered" evidence="2">
    <location>
        <begin position="351"/>
        <end position="405"/>
    </location>
</feature>
<keyword evidence="3" id="KW-0472">Membrane</keyword>
<feature type="region of interest" description="Disordered" evidence="2">
    <location>
        <begin position="474"/>
        <end position="496"/>
    </location>
</feature>
<feature type="compositionally biased region" description="Polar residues" evidence="2">
    <location>
        <begin position="867"/>
        <end position="879"/>
    </location>
</feature>
<feature type="compositionally biased region" description="Basic residues" evidence="2">
    <location>
        <begin position="395"/>
        <end position="405"/>
    </location>
</feature>
<feature type="coiled-coil region" evidence="1">
    <location>
        <begin position="591"/>
        <end position="678"/>
    </location>
</feature>
<feature type="compositionally biased region" description="Polar residues" evidence="2">
    <location>
        <begin position="474"/>
        <end position="483"/>
    </location>
</feature>
<feature type="compositionally biased region" description="Low complexity" evidence="2">
    <location>
        <begin position="913"/>
        <end position="923"/>
    </location>
</feature>
<name>A0A2P5IDL8_DIAHE</name>
<comment type="caution">
    <text evidence="4">The sequence shown here is derived from an EMBL/GenBank/DDBJ whole genome shotgun (WGS) entry which is preliminary data.</text>
</comment>
<keyword evidence="3" id="KW-0812">Transmembrane</keyword>
<dbReference type="InParanoid" id="A0A2P5IDL8"/>
<evidence type="ECO:0000313" key="5">
    <source>
        <dbReference type="Proteomes" id="UP000094444"/>
    </source>
</evidence>
<feature type="transmembrane region" description="Helical" evidence="3">
    <location>
        <begin position="215"/>
        <end position="234"/>
    </location>
</feature>
<evidence type="ECO:0000256" key="1">
    <source>
        <dbReference type="SAM" id="Coils"/>
    </source>
</evidence>
<dbReference type="OrthoDB" id="4158994at2759"/>
<feature type="compositionally biased region" description="Pro residues" evidence="2">
    <location>
        <begin position="983"/>
        <end position="992"/>
    </location>
</feature>
<dbReference type="EMBL" id="MAVT02000042">
    <property type="protein sequence ID" value="POS80587.1"/>
    <property type="molecule type" value="Genomic_DNA"/>
</dbReference>
<evidence type="ECO:0008006" key="6">
    <source>
        <dbReference type="Google" id="ProtNLM"/>
    </source>
</evidence>
<reference evidence="4" key="1">
    <citation type="submission" date="2017-09" db="EMBL/GenBank/DDBJ databases">
        <title>Polyketide synthases of a Diaporthe helianthi virulent isolate.</title>
        <authorList>
            <person name="Baroncelli R."/>
        </authorList>
    </citation>
    <scope>NUCLEOTIDE SEQUENCE [LARGE SCALE GENOMIC DNA]</scope>
    <source>
        <strain evidence="4">7/96</strain>
    </source>
</reference>
<accession>A0A2P5IDL8</accession>
<evidence type="ECO:0000256" key="3">
    <source>
        <dbReference type="SAM" id="Phobius"/>
    </source>
</evidence>
<dbReference type="Proteomes" id="UP000094444">
    <property type="component" value="Unassembled WGS sequence"/>
</dbReference>
<proteinExistence type="predicted"/>
<gene>
    <name evidence="4" type="ORF">DHEL01_v201008</name>
</gene>
<feature type="compositionally biased region" description="Basic residues" evidence="2">
    <location>
        <begin position="881"/>
        <end position="891"/>
    </location>
</feature>
<feature type="transmembrane region" description="Helical" evidence="3">
    <location>
        <begin position="165"/>
        <end position="195"/>
    </location>
</feature>
<dbReference type="AlphaFoldDB" id="A0A2P5IDL8"/>
<feature type="region of interest" description="Disordered" evidence="2">
    <location>
        <begin position="1"/>
        <end position="124"/>
    </location>
</feature>
<feature type="compositionally biased region" description="Polar residues" evidence="2">
    <location>
        <begin position="892"/>
        <end position="905"/>
    </location>
</feature>
<keyword evidence="5" id="KW-1185">Reference proteome</keyword>
<keyword evidence="3" id="KW-1133">Transmembrane helix</keyword>
<feature type="compositionally biased region" description="Basic and acidic residues" evidence="2">
    <location>
        <begin position="37"/>
        <end position="47"/>
    </location>
</feature>
<evidence type="ECO:0000313" key="4">
    <source>
        <dbReference type="EMBL" id="POS80587.1"/>
    </source>
</evidence>
<protein>
    <recommendedName>
        <fullName evidence="6">Ubiquitination network signaling protein</fullName>
    </recommendedName>
</protein>
<feature type="compositionally biased region" description="Low complexity" evidence="2">
    <location>
        <begin position="103"/>
        <end position="121"/>
    </location>
</feature>
<evidence type="ECO:0000256" key="2">
    <source>
        <dbReference type="SAM" id="MobiDB-lite"/>
    </source>
</evidence>